<comment type="caution">
    <text evidence="4">The sequence shown here is derived from an EMBL/GenBank/DDBJ whole genome shotgun (WGS) entry which is preliminary data.</text>
</comment>
<dbReference type="InterPro" id="IPR037151">
    <property type="entry name" value="AlkB-like_sf"/>
</dbReference>
<dbReference type="PANTHER" id="PTHR12463:SF1">
    <property type="entry name" value="2-OXOGLUTARATE AND FE-DEPENDENT OXYGENASE FAMILY PROTEIN"/>
    <property type="match status" value="1"/>
</dbReference>
<dbReference type="GO" id="GO:0032451">
    <property type="term" value="F:demethylase activity"/>
    <property type="evidence" value="ECO:0007669"/>
    <property type="project" value="TreeGrafter"/>
</dbReference>
<reference evidence="4" key="1">
    <citation type="submission" date="2020-10" db="EMBL/GenBank/DDBJ databases">
        <title>Unveiling of a novel bifunctional photoreceptor, Dualchrome1, isolated from a cosmopolitan green alga.</title>
        <authorList>
            <person name="Suzuki S."/>
            <person name="Kawachi M."/>
        </authorList>
    </citation>
    <scope>NUCLEOTIDE SEQUENCE</scope>
    <source>
        <strain evidence="4">NIES 2893</strain>
    </source>
</reference>
<protein>
    <recommendedName>
        <fullName evidence="3">Fe2OG dioxygenase domain-containing protein</fullName>
    </recommendedName>
</protein>
<dbReference type="EMBL" id="BNJQ01000009">
    <property type="protein sequence ID" value="GHP05020.1"/>
    <property type="molecule type" value="Genomic_DNA"/>
</dbReference>
<sequence>MAGATRPPAARRRAPARVLLQACPVCGRLRPSTELATHVNACLDAGNWPSSGAQTTTTTTTTLDAPGRDSASAVPSHAPEVSLTQNVNVNKKRAREEKDKDKEEEEEVDNDDSHEPAKRVAAPTTSSFLAAWNAPRLAGHFVLENVITEAAELDLLRFLGDPTKGSSSKQCEPMWRLRHFNGTAYGKSWGIQTNLAGRTQSPPSLRIPSALRCVVDAVRERASHVPHIGSTWEPTEANAIAYVPRLGHSLEPHADDRNLSGPAIATLSLGADAIMTFTEEKGTRRVRVPLPRRSIAIQTGPSRYAWLHSIQNGDLQGELRVSLTFRRGKFEMERRDCWE</sequence>
<evidence type="ECO:0000256" key="1">
    <source>
        <dbReference type="ARBA" id="ARBA00007879"/>
    </source>
</evidence>
<comment type="similarity">
    <text evidence="1">Belongs to the alkB family.</text>
</comment>
<dbReference type="InterPro" id="IPR032857">
    <property type="entry name" value="ALKBH4"/>
</dbReference>
<dbReference type="PROSITE" id="PS51471">
    <property type="entry name" value="FE2OG_OXY"/>
    <property type="match status" value="1"/>
</dbReference>
<dbReference type="InterPro" id="IPR027450">
    <property type="entry name" value="AlkB-like"/>
</dbReference>
<feature type="domain" description="Fe2OG dioxygenase" evidence="3">
    <location>
        <begin position="231"/>
        <end position="329"/>
    </location>
</feature>
<dbReference type="Proteomes" id="UP000660262">
    <property type="component" value="Unassembled WGS sequence"/>
</dbReference>
<dbReference type="OrthoDB" id="271595at2759"/>
<feature type="region of interest" description="Disordered" evidence="2">
    <location>
        <begin position="44"/>
        <end position="122"/>
    </location>
</feature>
<evidence type="ECO:0000256" key="2">
    <source>
        <dbReference type="SAM" id="MobiDB-lite"/>
    </source>
</evidence>
<dbReference type="AlphaFoldDB" id="A0A830HGY7"/>
<dbReference type="SUPFAM" id="SSF51197">
    <property type="entry name" value="Clavaminate synthase-like"/>
    <property type="match status" value="1"/>
</dbReference>
<evidence type="ECO:0000313" key="4">
    <source>
        <dbReference type="EMBL" id="GHP05020.1"/>
    </source>
</evidence>
<keyword evidence="5" id="KW-1185">Reference proteome</keyword>
<dbReference type="PANTHER" id="PTHR12463">
    <property type="entry name" value="OXYGENASE-RELATED"/>
    <property type="match status" value="1"/>
</dbReference>
<dbReference type="Gene3D" id="2.60.120.590">
    <property type="entry name" value="Alpha-ketoglutarate-dependent dioxygenase AlkB-like"/>
    <property type="match status" value="1"/>
</dbReference>
<dbReference type="Pfam" id="PF13532">
    <property type="entry name" value="2OG-FeII_Oxy_2"/>
    <property type="match status" value="1"/>
</dbReference>
<gene>
    <name evidence="4" type="ORF">PPROV_000377200</name>
</gene>
<evidence type="ECO:0000313" key="5">
    <source>
        <dbReference type="Proteomes" id="UP000660262"/>
    </source>
</evidence>
<proteinExistence type="inferred from homology"/>
<dbReference type="GO" id="GO:0016491">
    <property type="term" value="F:oxidoreductase activity"/>
    <property type="evidence" value="ECO:0007669"/>
    <property type="project" value="TreeGrafter"/>
</dbReference>
<evidence type="ECO:0000259" key="3">
    <source>
        <dbReference type="PROSITE" id="PS51471"/>
    </source>
</evidence>
<accession>A0A830HGY7</accession>
<name>A0A830HGY7_9CHLO</name>
<dbReference type="GO" id="GO:0070988">
    <property type="term" value="P:demethylation"/>
    <property type="evidence" value="ECO:0007669"/>
    <property type="project" value="InterPro"/>
</dbReference>
<organism evidence="4 5">
    <name type="scientific">Pycnococcus provasolii</name>
    <dbReference type="NCBI Taxonomy" id="41880"/>
    <lineage>
        <taxon>Eukaryota</taxon>
        <taxon>Viridiplantae</taxon>
        <taxon>Chlorophyta</taxon>
        <taxon>Pseudoscourfieldiophyceae</taxon>
        <taxon>Pseudoscourfieldiales</taxon>
        <taxon>Pycnococcaceae</taxon>
        <taxon>Pycnococcus</taxon>
    </lineage>
</organism>
<dbReference type="InterPro" id="IPR005123">
    <property type="entry name" value="Oxoglu/Fe-dep_dioxygenase_dom"/>
</dbReference>